<organism evidence="1">
    <name type="scientific">Rhizophora mucronata</name>
    <name type="common">Asiatic mangrove</name>
    <dbReference type="NCBI Taxonomy" id="61149"/>
    <lineage>
        <taxon>Eukaryota</taxon>
        <taxon>Viridiplantae</taxon>
        <taxon>Streptophyta</taxon>
        <taxon>Embryophyta</taxon>
        <taxon>Tracheophyta</taxon>
        <taxon>Spermatophyta</taxon>
        <taxon>Magnoliopsida</taxon>
        <taxon>eudicotyledons</taxon>
        <taxon>Gunneridae</taxon>
        <taxon>Pentapetalae</taxon>
        <taxon>rosids</taxon>
        <taxon>fabids</taxon>
        <taxon>Malpighiales</taxon>
        <taxon>Rhizophoraceae</taxon>
        <taxon>Rhizophora</taxon>
    </lineage>
</organism>
<evidence type="ECO:0000313" key="1">
    <source>
        <dbReference type="EMBL" id="MBX47268.1"/>
    </source>
</evidence>
<dbReference type="AlphaFoldDB" id="A0A2P2NXL9"/>
<reference evidence="1" key="1">
    <citation type="submission" date="2018-02" db="EMBL/GenBank/DDBJ databases">
        <title>Rhizophora mucronata_Transcriptome.</title>
        <authorList>
            <person name="Meera S.P."/>
            <person name="Sreeshan A."/>
            <person name="Augustine A."/>
        </authorList>
    </citation>
    <scope>NUCLEOTIDE SEQUENCE</scope>
    <source>
        <tissue evidence="1">Leaf</tissue>
    </source>
</reference>
<accession>A0A2P2NXL9</accession>
<name>A0A2P2NXL9_RHIMU</name>
<dbReference type="EMBL" id="GGEC01066784">
    <property type="protein sequence ID" value="MBX47268.1"/>
    <property type="molecule type" value="Transcribed_RNA"/>
</dbReference>
<sequence>MLRVETDLSWTQILEIIKGLKDKNSICQGIIA</sequence>
<protein>
    <submittedName>
        <fullName evidence="1">Uncharacterized protein</fullName>
    </submittedName>
</protein>
<proteinExistence type="predicted"/>